<proteinExistence type="predicted"/>
<sequence length="269" mass="28582">MLNKTIPVGVDGSSATITSFVFAPTEDAYALKPLPAVVVVPGGGYDHVSPREGEPVALRLLAMGYQAFVLNYSVAPAVYPLALQELARAVDTVRSHAAEYCVDPDRITVMGFSAGGHLVGLLGALWDQPWLAESISASPESIRPDTLCLGYPVVSSGAYAHRGSFEHLTGADGALAQKLSIENMVGDGFPRTFLWHTAEDASVPVQNSLLLAQALADHGIGFSLHVFPHGKHGASLATAQTAFKGCAEHIQPQVQGWPEQFVAWERDGR</sequence>
<feature type="domain" description="BD-FAE-like" evidence="3">
    <location>
        <begin position="32"/>
        <end position="131"/>
    </location>
</feature>
<dbReference type="SUPFAM" id="SSF53474">
    <property type="entry name" value="alpha/beta-Hydrolases"/>
    <property type="match status" value="1"/>
</dbReference>
<dbReference type="AlphaFoldDB" id="A0A174AQ13"/>
<gene>
    <name evidence="4" type="ORF">ERS852381_00807</name>
</gene>
<dbReference type="RefSeq" id="WP_055285987.1">
    <property type="nucleotide sequence ID" value="NZ_CYYP01000005.1"/>
</dbReference>
<dbReference type="Gene3D" id="3.40.50.1820">
    <property type="entry name" value="alpha/beta hydrolase"/>
    <property type="match status" value="1"/>
</dbReference>
<dbReference type="InterPro" id="IPR001375">
    <property type="entry name" value="Peptidase_S9_cat"/>
</dbReference>
<dbReference type="Pfam" id="PF00326">
    <property type="entry name" value="Peptidase_S9"/>
    <property type="match status" value="1"/>
</dbReference>
<evidence type="ECO:0000256" key="1">
    <source>
        <dbReference type="ARBA" id="ARBA00022801"/>
    </source>
</evidence>
<feature type="domain" description="Peptidase S9 prolyl oligopeptidase catalytic" evidence="2">
    <location>
        <begin position="190"/>
        <end position="238"/>
    </location>
</feature>
<dbReference type="GO" id="GO:0016787">
    <property type="term" value="F:hydrolase activity"/>
    <property type="evidence" value="ECO:0007669"/>
    <property type="project" value="UniProtKB-KW"/>
</dbReference>
<evidence type="ECO:0000313" key="4">
    <source>
        <dbReference type="EMBL" id="CUN89568.1"/>
    </source>
</evidence>
<evidence type="ECO:0000259" key="2">
    <source>
        <dbReference type="Pfam" id="PF00326"/>
    </source>
</evidence>
<name>A0A174AQ13_9ACTN</name>
<dbReference type="EMBL" id="CYYP01000005">
    <property type="protein sequence ID" value="CUN89568.1"/>
    <property type="molecule type" value="Genomic_DNA"/>
</dbReference>
<dbReference type="PANTHER" id="PTHR48081">
    <property type="entry name" value="AB HYDROLASE SUPERFAMILY PROTEIN C4A8.06C"/>
    <property type="match status" value="1"/>
</dbReference>
<accession>A0A174AQ13</accession>
<dbReference type="PANTHER" id="PTHR48081:SF6">
    <property type="entry name" value="PEPTIDASE S9 PROLYL OLIGOPEPTIDASE CATALYTIC DOMAIN-CONTAINING PROTEIN"/>
    <property type="match status" value="1"/>
</dbReference>
<dbReference type="Proteomes" id="UP000095468">
    <property type="component" value="Unassembled WGS sequence"/>
</dbReference>
<dbReference type="InterPro" id="IPR050300">
    <property type="entry name" value="GDXG_lipolytic_enzyme"/>
</dbReference>
<organism evidence="4 5">
    <name type="scientific">Collinsella aerofaciens</name>
    <dbReference type="NCBI Taxonomy" id="74426"/>
    <lineage>
        <taxon>Bacteria</taxon>
        <taxon>Bacillati</taxon>
        <taxon>Actinomycetota</taxon>
        <taxon>Coriobacteriia</taxon>
        <taxon>Coriobacteriales</taxon>
        <taxon>Coriobacteriaceae</taxon>
        <taxon>Collinsella</taxon>
    </lineage>
</organism>
<reference evidence="4 5" key="1">
    <citation type="submission" date="2015-09" db="EMBL/GenBank/DDBJ databases">
        <authorList>
            <consortium name="Pathogen Informatics"/>
        </authorList>
    </citation>
    <scope>NUCLEOTIDE SEQUENCE [LARGE SCALE GENOMIC DNA]</scope>
    <source>
        <strain evidence="4 5">2789STDY5608823</strain>
    </source>
</reference>
<evidence type="ECO:0000313" key="5">
    <source>
        <dbReference type="Proteomes" id="UP000095468"/>
    </source>
</evidence>
<dbReference type="Pfam" id="PF20434">
    <property type="entry name" value="BD-FAE"/>
    <property type="match status" value="1"/>
</dbReference>
<dbReference type="InterPro" id="IPR029058">
    <property type="entry name" value="AB_hydrolase_fold"/>
</dbReference>
<dbReference type="InterPro" id="IPR049492">
    <property type="entry name" value="BD-FAE-like_dom"/>
</dbReference>
<evidence type="ECO:0000259" key="3">
    <source>
        <dbReference type="Pfam" id="PF20434"/>
    </source>
</evidence>
<protein>
    <submittedName>
        <fullName evidence="4">Acetyl esterase</fullName>
    </submittedName>
</protein>
<keyword evidence="1" id="KW-0378">Hydrolase</keyword>